<name>A0A4Q9HAD2_9SPHI</name>
<proteinExistence type="predicted"/>
<accession>A0A4Q9HAD2</accession>
<dbReference type="GO" id="GO:0030638">
    <property type="term" value="P:polyketide metabolic process"/>
    <property type="evidence" value="ECO:0007669"/>
    <property type="project" value="InterPro"/>
</dbReference>
<dbReference type="Pfam" id="PF07366">
    <property type="entry name" value="SnoaL"/>
    <property type="match status" value="1"/>
</dbReference>
<gene>
    <name evidence="1" type="ORF">EYS08_17560</name>
</gene>
<dbReference type="InterPro" id="IPR009959">
    <property type="entry name" value="Cyclase_SnoaL-like"/>
</dbReference>
<evidence type="ECO:0000313" key="1">
    <source>
        <dbReference type="EMBL" id="TBO40761.1"/>
    </source>
</evidence>
<evidence type="ECO:0000313" key="2">
    <source>
        <dbReference type="Proteomes" id="UP000291819"/>
    </source>
</evidence>
<dbReference type="InterPro" id="IPR032710">
    <property type="entry name" value="NTF2-like_dom_sf"/>
</dbReference>
<dbReference type="Gene3D" id="3.10.450.50">
    <property type="match status" value="1"/>
</dbReference>
<dbReference type="SUPFAM" id="SSF54427">
    <property type="entry name" value="NTF2-like"/>
    <property type="match status" value="1"/>
</dbReference>
<dbReference type="AlphaFoldDB" id="A0A4Q9HAD2"/>
<protein>
    <submittedName>
        <fullName evidence="1">Ester cyclase</fullName>
    </submittedName>
</protein>
<dbReference type="RefSeq" id="WP_131031268.1">
    <property type="nucleotide sequence ID" value="NZ_SIXF01000019.1"/>
</dbReference>
<sequence>MGATKEFFDQFLQFINTADENLAQQLINPAAKFHVPFQADPLQGPKGYLTIIGMMRSGFPDIQWNIEEMITENDRVAVRFTMKGTHKGNFFGVPATEKPIAVAAINFYRLSNNQIIEEVGQPDLLALLTQIGAVPAM</sequence>
<comment type="caution">
    <text evidence="1">The sequence shown here is derived from an EMBL/GenBank/DDBJ whole genome shotgun (WGS) entry which is preliminary data.</text>
</comment>
<dbReference type="PANTHER" id="PTHR38436:SF1">
    <property type="entry name" value="ESTER CYCLASE"/>
    <property type="match status" value="1"/>
</dbReference>
<dbReference type="Proteomes" id="UP000291819">
    <property type="component" value="Unassembled WGS sequence"/>
</dbReference>
<keyword evidence="2" id="KW-1185">Reference proteome</keyword>
<dbReference type="PANTHER" id="PTHR38436">
    <property type="entry name" value="POLYKETIDE CYCLASE SNOAL-LIKE DOMAIN"/>
    <property type="match status" value="1"/>
</dbReference>
<organism evidence="1 2">
    <name type="scientific">Pedobacter kyonggii</name>
    <dbReference type="NCBI Taxonomy" id="1926871"/>
    <lineage>
        <taxon>Bacteria</taxon>
        <taxon>Pseudomonadati</taxon>
        <taxon>Bacteroidota</taxon>
        <taxon>Sphingobacteriia</taxon>
        <taxon>Sphingobacteriales</taxon>
        <taxon>Sphingobacteriaceae</taxon>
        <taxon>Pedobacter</taxon>
    </lineage>
</organism>
<dbReference type="EMBL" id="SIXF01000019">
    <property type="protein sequence ID" value="TBO40761.1"/>
    <property type="molecule type" value="Genomic_DNA"/>
</dbReference>
<dbReference type="OrthoDB" id="7876517at2"/>
<reference evidence="1 2" key="1">
    <citation type="submission" date="2019-02" db="EMBL/GenBank/DDBJ databases">
        <title>Pedobacter kyonggii whole genome sequence analysis.</title>
        <authorList>
            <person name="Dahal R.H."/>
        </authorList>
    </citation>
    <scope>NUCLEOTIDE SEQUENCE [LARGE SCALE GENOMIC DNA]</scope>
    <source>
        <strain evidence="1 2">K-4-11-1</strain>
    </source>
</reference>